<sequence length="210" mass="24701">MRAGAKLEDLHCRPMSLYSQLCTMLPSANLPQSDHLIRLSNSAWKHRHLNENEHLLRLTSPGPIPPLSPCEFSLLFAYFFYHTLMDMPFQFFTIHLYTHDSITTRLQSPSFQSSSSIVDCREVHLHFDLHFDSRLESRLSRGSSTQVVHLLRFSFLVFCSIYTSIYTGRSSTLRFPKTFDLHFDLHRFIYTGSFKKTFDLHFDLHRFIYT</sequence>
<protein>
    <submittedName>
        <fullName evidence="1">Uncharacterized protein</fullName>
    </submittedName>
</protein>
<name>A0ACB9BD34_ARCLA</name>
<dbReference type="EMBL" id="CM042052">
    <property type="protein sequence ID" value="KAI3719858.1"/>
    <property type="molecule type" value="Genomic_DNA"/>
</dbReference>
<gene>
    <name evidence="1" type="ORF">L6452_20763</name>
</gene>
<evidence type="ECO:0000313" key="1">
    <source>
        <dbReference type="EMBL" id="KAI3719858.1"/>
    </source>
</evidence>
<reference evidence="2" key="1">
    <citation type="journal article" date="2022" name="Mol. Ecol. Resour.">
        <title>The genomes of chicory, endive, great burdock and yacon provide insights into Asteraceae palaeo-polyploidization history and plant inulin production.</title>
        <authorList>
            <person name="Fan W."/>
            <person name="Wang S."/>
            <person name="Wang H."/>
            <person name="Wang A."/>
            <person name="Jiang F."/>
            <person name="Liu H."/>
            <person name="Zhao H."/>
            <person name="Xu D."/>
            <person name="Zhang Y."/>
        </authorList>
    </citation>
    <scope>NUCLEOTIDE SEQUENCE [LARGE SCALE GENOMIC DNA]</scope>
    <source>
        <strain evidence="2">cv. Niubang</strain>
    </source>
</reference>
<reference evidence="1 2" key="2">
    <citation type="journal article" date="2022" name="Mol. Ecol. Resour.">
        <title>The genomes of chicory, endive, great burdock and yacon provide insights into Asteraceae paleo-polyploidization history and plant inulin production.</title>
        <authorList>
            <person name="Fan W."/>
            <person name="Wang S."/>
            <person name="Wang H."/>
            <person name="Wang A."/>
            <person name="Jiang F."/>
            <person name="Liu H."/>
            <person name="Zhao H."/>
            <person name="Xu D."/>
            <person name="Zhang Y."/>
        </authorList>
    </citation>
    <scope>NUCLEOTIDE SEQUENCE [LARGE SCALE GENOMIC DNA]</scope>
    <source>
        <strain evidence="2">cv. Niubang</strain>
    </source>
</reference>
<keyword evidence="2" id="KW-1185">Reference proteome</keyword>
<evidence type="ECO:0000313" key="2">
    <source>
        <dbReference type="Proteomes" id="UP001055879"/>
    </source>
</evidence>
<accession>A0ACB9BD34</accession>
<dbReference type="Proteomes" id="UP001055879">
    <property type="component" value="Linkage Group LG06"/>
</dbReference>
<proteinExistence type="predicted"/>
<organism evidence="1 2">
    <name type="scientific">Arctium lappa</name>
    <name type="common">Greater burdock</name>
    <name type="synonym">Lappa major</name>
    <dbReference type="NCBI Taxonomy" id="4217"/>
    <lineage>
        <taxon>Eukaryota</taxon>
        <taxon>Viridiplantae</taxon>
        <taxon>Streptophyta</taxon>
        <taxon>Embryophyta</taxon>
        <taxon>Tracheophyta</taxon>
        <taxon>Spermatophyta</taxon>
        <taxon>Magnoliopsida</taxon>
        <taxon>eudicotyledons</taxon>
        <taxon>Gunneridae</taxon>
        <taxon>Pentapetalae</taxon>
        <taxon>asterids</taxon>
        <taxon>campanulids</taxon>
        <taxon>Asterales</taxon>
        <taxon>Asteraceae</taxon>
        <taxon>Carduoideae</taxon>
        <taxon>Cardueae</taxon>
        <taxon>Arctiinae</taxon>
        <taxon>Arctium</taxon>
    </lineage>
</organism>
<comment type="caution">
    <text evidence="1">The sequence shown here is derived from an EMBL/GenBank/DDBJ whole genome shotgun (WGS) entry which is preliminary data.</text>
</comment>